<dbReference type="EMBL" id="KV744833">
    <property type="protein sequence ID" value="OCK84662.1"/>
    <property type="molecule type" value="Genomic_DNA"/>
</dbReference>
<keyword evidence="2" id="KW-0521">NADP</keyword>
<name>A0A8E2JJI1_9PEZI</name>
<dbReference type="PANTHER" id="PTHR24321">
    <property type="entry name" value="DEHYDROGENASES, SHORT CHAIN"/>
    <property type="match status" value="1"/>
</dbReference>
<proteinExistence type="inferred from homology"/>
<keyword evidence="5" id="KW-1185">Reference proteome</keyword>
<dbReference type="Pfam" id="PF13561">
    <property type="entry name" value="adh_short_C2"/>
    <property type="match status" value="1"/>
</dbReference>
<dbReference type="InterPro" id="IPR036291">
    <property type="entry name" value="NAD(P)-bd_dom_sf"/>
</dbReference>
<dbReference type="PROSITE" id="PS00061">
    <property type="entry name" value="ADH_SHORT"/>
    <property type="match status" value="1"/>
</dbReference>
<dbReference type="InterPro" id="IPR002347">
    <property type="entry name" value="SDR_fam"/>
</dbReference>
<organism evidence="4 5">
    <name type="scientific">Lepidopterella palustris CBS 459.81</name>
    <dbReference type="NCBI Taxonomy" id="1314670"/>
    <lineage>
        <taxon>Eukaryota</taxon>
        <taxon>Fungi</taxon>
        <taxon>Dikarya</taxon>
        <taxon>Ascomycota</taxon>
        <taxon>Pezizomycotina</taxon>
        <taxon>Dothideomycetes</taxon>
        <taxon>Pleosporomycetidae</taxon>
        <taxon>Mytilinidiales</taxon>
        <taxon>Argynnaceae</taxon>
        <taxon>Lepidopterella</taxon>
    </lineage>
</organism>
<dbReference type="InterPro" id="IPR020904">
    <property type="entry name" value="Sc_DH/Rdtase_CS"/>
</dbReference>
<dbReference type="PANTHER" id="PTHR24321:SF15">
    <property type="entry name" value="OXIDOREDUCTASE UCPA"/>
    <property type="match status" value="1"/>
</dbReference>
<protein>
    <submittedName>
        <fullName evidence="4">NAD(P)-binding protein</fullName>
    </submittedName>
</protein>
<dbReference type="Gene3D" id="3.40.50.720">
    <property type="entry name" value="NAD(P)-binding Rossmann-like Domain"/>
    <property type="match status" value="1"/>
</dbReference>
<dbReference type="OrthoDB" id="498125at2759"/>
<keyword evidence="3" id="KW-0560">Oxidoreductase</keyword>
<dbReference type="GO" id="GO:0016491">
    <property type="term" value="F:oxidoreductase activity"/>
    <property type="evidence" value="ECO:0007669"/>
    <property type="project" value="UniProtKB-KW"/>
</dbReference>
<dbReference type="PRINTS" id="PR00081">
    <property type="entry name" value="GDHRDH"/>
</dbReference>
<gene>
    <name evidence="4" type="ORF">K432DRAFT_288484</name>
</gene>
<reference evidence="4 5" key="1">
    <citation type="journal article" date="2016" name="Nat. Commun.">
        <title>Ectomycorrhizal ecology is imprinted in the genome of the dominant symbiotic fungus Cenococcum geophilum.</title>
        <authorList>
            <consortium name="DOE Joint Genome Institute"/>
            <person name="Peter M."/>
            <person name="Kohler A."/>
            <person name="Ohm R.A."/>
            <person name="Kuo A."/>
            <person name="Krutzmann J."/>
            <person name="Morin E."/>
            <person name="Arend M."/>
            <person name="Barry K.W."/>
            <person name="Binder M."/>
            <person name="Choi C."/>
            <person name="Clum A."/>
            <person name="Copeland A."/>
            <person name="Grisel N."/>
            <person name="Haridas S."/>
            <person name="Kipfer T."/>
            <person name="LaButti K."/>
            <person name="Lindquist E."/>
            <person name="Lipzen A."/>
            <person name="Maire R."/>
            <person name="Meier B."/>
            <person name="Mihaltcheva S."/>
            <person name="Molinier V."/>
            <person name="Murat C."/>
            <person name="Poggeler S."/>
            <person name="Quandt C.A."/>
            <person name="Sperisen C."/>
            <person name="Tritt A."/>
            <person name="Tisserant E."/>
            <person name="Crous P.W."/>
            <person name="Henrissat B."/>
            <person name="Nehls U."/>
            <person name="Egli S."/>
            <person name="Spatafora J.W."/>
            <person name="Grigoriev I.V."/>
            <person name="Martin F.M."/>
        </authorList>
    </citation>
    <scope>NUCLEOTIDE SEQUENCE [LARGE SCALE GENOMIC DNA]</scope>
    <source>
        <strain evidence="4 5">CBS 459.81</strain>
    </source>
</reference>
<comment type="similarity">
    <text evidence="1">Belongs to the short-chain dehydrogenases/reductases (SDR) family.</text>
</comment>
<evidence type="ECO:0000256" key="1">
    <source>
        <dbReference type="ARBA" id="ARBA00006484"/>
    </source>
</evidence>
<evidence type="ECO:0000256" key="3">
    <source>
        <dbReference type="ARBA" id="ARBA00023002"/>
    </source>
</evidence>
<evidence type="ECO:0000313" key="5">
    <source>
        <dbReference type="Proteomes" id="UP000250266"/>
    </source>
</evidence>
<dbReference type="Proteomes" id="UP000250266">
    <property type="component" value="Unassembled WGS sequence"/>
</dbReference>
<dbReference type="SUPFAM" id="SSF51735">
    <property type="entry name" value="NAD(P)-binding Rossmann-fold domains"/>
    <property type="match status" value="1"/>
</dbReference>
<dbReference type="AlphaFoldDB" id="A0A8E2JJI1"/>
<sequence length="300" mass="30920">MEEVTGIIPPPDIALEATGKAPGRGRLIGKHILVVGGGQSVNDFDPNPPIGNGRAACILLAREGATVVVADRSREAAQGTVDLIVEEGIGSAHLVVGDVATPEGCSGIVQDALKLLDGILDGLVIGVGIVSPGPSVKPYSAEYWDIVMNINVRSHFLILQEACPYIEKRPTGGSVVSISSISQYLPASNEPAYNASKAALSVLIKNISFQFAPRVRVNTVVPGLIDTPMGRSAGTTIKGRNASAVPLSRQGTGWDIGYAIVFLMSGESSYITAQDIVVDGGRVGMGNRGAKVPGGATGVS</sequence>
<dbReference type="CDD" id="cd05233">
    <property type="entry name" value="SDR_c"/>
    <property type="match status" value="1"/>
</dbReference>
<evidence type="ECO:0000256" key="2">
    <source>
        <dbReference type="ARBA" id="ARBA00022857"/>
    </source>
</evidence>
<accession>A0A8E2JJI1</accession>
<evidence type="ECO:0000313" key="4">
    <source>
        <dbReference type="EMBL" id="OCK84662.1"/>
    </source>
</evidence>